<reference evidence="2 3" key="2">
    <citation type="submission" date="2015-01" db="EMBL/GenBank/DDBJ databases">
        <authorList>
            <consortium name="NBRP consortium"/>
            <person name="Sawabe T."/>
            <person name="Meirelles P."/>
            <person name="Feng G."/>
            <person name="Sayaka M."/>
            <person name="Hattori M."/>
            <person name="Ohkuma M."/>
        </authorList>
    </citation>
    <scope>NUCLEOTIDE SEQUENCE [LARGE SCALE GENOMIC DNA]</scope>
    <source>
        <strain evidence="3">JCM 19231</strain>
    </source>
</reference>
<gene>
    <name evidence="2" type="ORF">JCM19231_3243</name>
</gene>
<organism evidence="2 3">
    <name type="scientific">Vibrio ishigakensis</name>
    <dbReference type="NCBI Taxonomy" id="1481914"/>
    <lineage>
        <taxon>Bacteria</taxon>
        <taxon>Pseudomonadati</taxon>
        <taxon>Pseudomonadota</taxon>
        <taxon>Gammaproteobacteria</taxon>
        <taxon>Vibrionales</taxon>
        <taxon>Vibrionaceae</taxon>
        <taxon>Vibrio</taxon>
    </lineage>
</organism>
<protein>
    <submittedName>
        <fullName evidence="2">Arabinose efflux permease</fullName>
    </submittedName>
</protein>
<keyword evidence="1" id="KW-1133">Transmembrane helix</keyword>
<keyword evidence="1" id="KW-0472">Membrane</keyword>
<reference evidence="2 3" key="1">
    <citation type="submission" date="2015-01" db="EMBL/GenBank/DDBJ databases">
        <title>Vibrio sp. C1 JCM 19231 whole genome shotgun sequence.</title>
        <authorList>
            <person name="Sawabe T."/>
            <person name="Meirelles P."/>
            <person name="Feng G."/>
            <person name="Sayaka M."/>
            <person name="Hattori M."/>
            <person name="Ohkuma M."/>
        </authorList>
    </citation>
    <scope>NUCLEOTIDE SEQUENCE [LARGE SCALE GENOMIC DNA]</scope>
    <source>
        <strain evidence="3">JCM 19231</strain>
    </source>
</reference>
<evidence type="ECO:0000256" key="1">
    <source>
        <dbReference type="SAM" id="Phobius"/>
    </source>
</evidence>
<name>A0A0B8NXT4_9VIBR</name>
<keyword evidence="1" id="KW-0812">Transmembrane</keyword>
<feature type="transmembrane region" description="Helical" evidence="1">
    <location>
        <begin position="137"/>
        <end position="155"/>
    </location>
</feature>
<accession>A0A0B8NXT4</accession>
<evidence type="ECO:0000313" key="3">
    <source>
        <dbReference type="Proteomes" id="UP000031671"/>
    </source>
</evidence>
<evidence type="ECO:0000313" key="2">
    <source>
        <dbReference type="EMBL" id="GAM57127.1"/>
    </source>
</evidence>
<dbReference type="Proteomes" id="UP000031671">
    <property type="component" value="Unassembled WGS sequence"/>
</dbReference>
<dbReference type="EMBL" id="BBRZ01000045">
    <property type="protein sequence ID" value="GAM57127.1"/>
    <property type="molecule type" value="Genomic_DNA"/>
</dbReference>
<feature type="transmembrane region" description="Helical" evidence="1">
    <location>
        <begin position="20"/>
        <end position="40"/>
    </location>
</feature>
<feature type="transmembrane region" description="Helical" evidence="1">
    <location>
        <begin position="47"/>
        <end position="65"/>
    </location>
</feature>
<dbReference type="AlphaFoldDB" id="A0A0B8NXT4"/>
<comment type="caution">
    <text evidence="2">The sequence shown here is derived from an EMBL/GenBank/DDBJ whole genome shotgun (WGS) entry which is preliminary data.</text>
</comment>
<sequence>MANPEHKEELDTLDRLSVIGYRFGISLLAFSYLFLAYISIAQVAASVMSLLAISAALIAANLHIYDKNIRAIIVWSSWVGLLVIAVIGQPLIAQLLFCVTFSGIALKESFCFKVPGLKLIPVFIGLALIGQYFYLDILTAMSALFTGLIFGFLSIKNGRCRFILILETKPIIRYSCRLMAKRISSIALELRCRTKWITLCSSLYSPLLF</sequence>
<keyword evidence="3" id="KW-1185">Reference proteome</keyword>
<proteinExistence type="predicted"/>
<feature type="transmembrane region" description="Helical" evidence="1">
    <location>
        <begin position="71"/>
        <end position="98"/>
    </location>
</feature>